<name>A0A7K4YP97_BUCAB</name>
<feature type="non-terminal residue" evidence="2">
    <location>
        <position position="1"/>
    </location>
</feature>
<proteinExistence type="predicted"/>
<feature type="compositionally biased region" description="Pro residues" evidence="1">
    <location>
        <begin position="86"/>
        <end position="104"/>
    </location>
</feature>
<dbReference type="EMBL" id="VYZL01003029">
    <property type="protein sequence ID" value="NWR60915.1"/>
    <property type="molecule type" value="Genomic_DNA"/>
</dbReference>
<feature type="non-terminal residue" evidence="2">
    <location>
        <position position="369"/>
    </location>
</feature>
<evidence type="ECO:0000313" key="2">
    <source>
        <dbReference type="EMBL" id="NWR60915.1"/>
    </source>
</evidence>
<evidence type="ECO:0000313" key="3">
    <source>
        <dbReference type="Proteomes" id="UP000551127"/>
    </source>
</evidence>
<dbReference type="Proteomes" id="UP000551127">
    <property type="component" value="Unassembled WGS sequence"/>
</dbReference>
<gene>
    <name evidence="2" type="primary">Smarca4_1</name>
    <name evidence="2" type="ORF">BUCABY_R05861</name>
</gene>
<feature type="compositionally biased region" description="Pro residues" evidence="1">
    <location>
        <begin position="1"/>
        <end position="12"/>
    </location>
</feature>
<organism evidence="2 3">
    <name type="scientific">Bucorvus abyssinicus</name>
    <name type="common">Northern ground-hornbill</name>
    <name type="synonym">Abyssinian ground-hornbill</name>
    <dbReference type="NCBI Taxonomy" id="153643"/>
    <lineage>
        <taxon>Eukaryota</taxon>
        <taxon>Metazoa</taxon>
        <taxon>Chordata</taxon>
        <taxon>Craniata</taxon>
        <taxon>Vertebrata</taxon>
        <taxon>Euteleostomi</taxon>
        <taxon>Archelosauria</taxon>
        <taxon>Archosauria</taxon>
        <taxon>Dinosauria</taxon>
        <taxon>Saurischia</taxon>
        <taxon>Theropoda</taxon>
        <taxon>Coelurosauria</taxon>
        <taxon>Aves</taxon>
        <taxon>Neognathae</taxon>
        <taxon>Neoaves</taxon>
        <taxon>Telluraves</taxon>
        <taxon>Coraciimorphae</taxon>
        <taxon>Bucerotiformes</taxon>
        <taxon>Bucorvidae</taxon>
        <taxon>Bucorvus</taxon>
    </lineage>
</organism>
<feature type="region of interest" description="Disordered" evidence="1">
    <location>
        <begin position="1"/>
        <end position="152"/>
    </location>
</feature>
<feature type="compositionally biased region" description="Gly residues" evidence="1">
    <location>
        <begin position="108"/>
        <end position="120"/>
    </location>
</feature>
<feature type="compositionally biased region" description="Basic and acidic residues" evidence="1">
    <location>
        <begin position="40"/>
        <end position="51"/>
    </location>
</feature>
<sequence>LGGRAFPPPHPFHPSAGGLSVPRSPGDAGLSFPPRQSLDSMHEKGMTDDPRYGQMKGMGMRPGGHGMGPPPSPMDQHSQGWFCARTPPPAPGDEPDAPQRPPLDTPGFWGGGGGGGGWSPGGVSRVNPSAGEGSFGLPPPPSPSLSPTSRLPLPARRLRTRLQPGAGQRPINGLTWFVFFFSFCPFFFGSSGMGGPNMPPPGPSGVPPGMPGQPPGGPPKPWPEGERDPGARGRGPIPAQVGPWGSGEPSPGADVPAGCSGVGPGDLGMSLRPQTSLWVYSASQSPGMVWVGRDLSRSPGPEPSPTASWRGATTNLPRNRVLLLRRLQARIAHRIQELENLPGSLAGDLRTKATIELKALRLLNFQRQV</sequence>
<dbReference type="OrthoDB" id="5857104at2759"/>
<feature type="compositionally biased region" description="Pro residues" evidence="1">
    <location>
        <begin position="198"/>
        <end position="222"/>
    </location>
</feature>
<comment type="caution">
    <text evidence="2">The sequence shown here is derived from an EMBL/GenBank/DDBJ whole genome shotgun (WGS) entry which is preliminary data.</text>
</comment>
<feature type="region of interest" description="Disordered" evidence="1">
    <location>
        <begin position="198"/>
        <end position="267"/>
    </location>
</feature>
<dbReference type="AlphaFoldDB" id="A0A7K4YP97"/>
<reference evidence="2 3" key="1">
    <citation type="submission" date="2019-09" db="EMBL/GenBank/DDBJ databases">
        <title>Bird 10,000 Genomes (B10K) Project - Family phase.</title>
        <authorList>
            <person name="Zhang G."/>
        </authorList>
    </citation>
    <scope>NUCLEOTIDE SEQUENCE [LARGE SCALE GENOMIC DNA]</scope>
    <source>
        <strain evidence="2">B10K-DU-012-80</strain>
    </source>
</reference>
<protein>
    <submittedName>
        <fullName evidence="2">SMCA4 protein</fullName>
    </submittedName>
</protein>
<accession>A0A7K4YP97</accession>
<keyword evidence="3" id="KW-1185">Reference proteome</keyword>
<evidence type="ECO:0000256" key="1">
    <source>
        <dbReference type="SAM" id="MobiDB-lite"/>
    </source>
</evidence>